<proteinExistence type="predicted"/>
<reference evidence="1" key="1">
    <citation type="submission" date="2020-04" db="EMBL/GenBank/DDBJ databases">
        <title>Deep metagenomics examines the oral microbiome during advanced dental caries in children, revealing novel taxa and co-occurrences with host molecules.</title>
        <authorList>
            <person name="Baker J.L."/>
            <person name="Morton J.T."/>
            <person name="Dinis M."/>
            <person name="Alvarez R."/>
            <person name="Tran N.C."/>
            <person name="Knight R."/>
            <person name="Edlund A."/>
        </authorList>
    </citation>
    <scope>NUCLEOTIDE SEQUENCE</scope>
    <source>
        <strain evidence="1">JCVI_38_bin.5</strain>
    </source>
</reference>
<evidence type="ECO:0000313" key="2">
    <source>
        <dbReference type="Proteomes" id="UP000698335"/>
    </source>
</evidence>
<dbReference type="AlphaFoldDB" id="A0A930YN63"/>
<gene>
    <name evidence="1" type="ORF">HXK26_03240</name>
</gene>
<dbReference type="Proteomes" id="UP000698335">
    <property type="component" value="Unassembled WGS sequence"/>
</dbReference>
<accession>A0A930YN63</accession>
<organism evidence="1 2">
    <name type="scientific">Lancefieldella rimae</name>
    <dbReference type="NCBI Taxonomy" id="1383"/>
    <lineage>
        <taxon>Bacteria</taxon>
        <taxon>Bacillati</taxon>
        <taxon>Actinomycetota</taxon>
        <taxon>Coriobacteriia</taxon>
        <taxon>Coriobacteriales</taxon>
        <taxon>Atopobiaceae</taxon>
        <taxon>Lancefieldella</taxon>
    </lineage>
</organism>
<name>A0A930YN63_9ACTN</name>
<evidence type="ECO:0000313" key="1">
    <source>
        <dbReference type="EMBL" id="MBF4807693.1"/>
    </source>
</evidence>
<dbReference type="EMBL" id="JABZGW010000105">
    <property type="protein sequence ID" value="MBF4807693.1"/>
    <property type="molecule type" value="Genomic_DNA"/>
</dbReference>
<comment type="caution">
    <text evidence="1">The sequence shown here is derived from an EMBL/GenBank/DDBJ whole genome shotgun (WGS) entry which is preliminary data.</text>
</comment>
<sequence>MDKSFGDYLAGAGCFFLDATREAVVRHEDETVQQEREAGISILTAALYEAKIKDPEIIRLLQKYYGLREGEAQEQLRIEKTINHPCRELESYLMSEEAFSQQEAQDYIIDHGTVDLLRQERGLWKLSPKELLKRIE</sequence>
<protein>
    <submittedName>
        <fullName evidence="1">Uncharacterized protein</fullName>
    </submittedName>
</protein>